<dbReference type="EMBL" id="BAAAWD010000006">
    <property type="protein sequence ID" value="GAA2999406.1"/>
    <property type="molecule type" value="Genomic_DNA"/>
</dbReference>
<evidence type="ECO:0000313" key="2">
    <source>
        <dbReference type="EMBL" id="GAA2999406.1"/>
    </source>
</evidence>
<comment type="caution">
    <text evidence="2">The sequence shown here is derived from an EMBL/GenBank/DDBJ whole genome shotgun (WGS) entry which is preliminary data.</text>
</comment>
<name>A0ABN3XV12_9ACTN</name>
<protein>
    <recommendedName>
        <fullName evidence="1">DUF4097 domain-containing protein</fullName>
    </recommendedName>
</protein>
<dbReference type="RefSeq" id="WP_344891611.1">
    <property type="nucleotide sequence ID" value="NZ_BAAAWD010000006.1"/>
</dbReference>
<dbReference type="Proteomes" id="UP001499930">
    <property type="component" value="Unassembled WGS sequence"/>
</dbReference>
<keyword evidence="3" id="KW-1185">Reference proteome</keyword>
<proteinExistence type="predicted"/>
<dbReference type="InterPro" id="IPR025164">
    <property type="entry name" value="Toastrack_DUF4097"/>
</dbReference>
<organism evidence="2 3">
    <name type="scientific">Streptosporangium longisporum</name>
    <dbReference type="NCBI Taxonomy" id="46187"/>
    <lineage>
        <taxon>Bacteria</taxon>
        <taxon>Bacillati</taxon>
        <taxon>Actinomycetota</taxon>
        <taxon>Actinomycetes</taxon>
        <taxon>Streptosporangiales</taxon>
        <taxon>Streptosporangiaceae</taxon>
        <taxon>Streptosporangium</taxon>
    </lineage>
</organism>
<evidence type="ECO:0000259" key="1">
    <source>
        <dbReference type="Pfam" id="PF13349"/>
    </source>
</evidence>
<dbReference type="Pfam" id="PF13349">
    <property type="entry name" value="DUF4097"/>
    <property type="match status" value="1"/>
</dbReference>
<sequence>MPTRNKPRIAWLVTGGTLTALAVAFTTLAALAEINEPDRIVQVTSRSHPLTSPEIVVRATGHVDLSVVAGPAKRLDIDQELVWLRDRPVVTERWDGRTLTVDARCPGVPVCRTHYVLTLPATTGVEASSRSGTVSVNGVLGDLRLSADTGDVVVTGSLGALRARVRQGNVIGDNLRSAETDAETGEGDVVLGFTAPPGDVRAVARTRGNVEVRVPDEGGRGYNVRTDSGDAAVEVRLDPESPRRITALTPAGELRVLPF</sequence>
<gene>
    <name evidence="2" type="ORF">GCM10017559_20220</name>
</gene>
<reference evidence="2 3" key="1">
    <citation type="journal article" date="2019" name="Int. J. Syst. Evol. Microbiol.">
        <title>The Global Catalogue of Microorganisms (GCM) 10K type strain sequencing project: providing services to taxonomists for standard genome sequencing and annotation.</title>
        <authorList>
            <consortium name="The Broad Institute Genomics Platform"/>
            <consortium name="The Broad Institute Genome Sequencing Center for Infectious Disease"/>
            <person name="Wu L."/>
            <person name="Ma J."/>
        </authorList>
    </citation>
    <scope>NUCLEOTIDE SEQUENCE [LARGE SCALE GENOMIC DNA]</scope>
    <source>
        <strain evidence="2 3">JCM 3106</strain>
    </source>
</reference>
<feature type="domain" description="DUF4097" evidence="1">
    <location>
        <begin position="122"/>
        <end position="236"/>
    </location>
</feature>
<accession>A0ABN3XV12</accession>
<evidence type="ECO:0000313" key="3">
    <source>
        <dbReference type="Proteomes" id="UP001499930"/>
    </source>
</evidence>